<organism evidence="4 5">
    <name type="scientific">Phaeobacter gallaeciensis</name>
    <dbReference type="NCBI Taxonomy" id="60890"/>
    <lineage>
        <taxon>Bacteria</taxon>
        <taxon>Pseudomonadati</taxon>
        <taxon>Pseudomonadota</taxon>
        <taxon>Alphaproteobacteria</taxon>
        <taxon>Rhodobacterales</taxon>
        <taxon>Roseobacteraceae</taxon>
        <taxon>Phaeobacter</taxon>
    </lineage>
</organism>
<dbReference type="EMBL" id="CP015124">
    <property type="protein sequence ID" value="ANP36113.1"/>
    <property type="molecule type" value="Genomic_DNA"/>
</dbReference>
<accession>A0A1B0ZPK0</accession>
<dbReference type="Pfam" id="PF07290">
    <property type="entry name" value="YqiJ_OB"/>
    <property type="match status" value="1"/>
</dbReference>
<feature type="transmembrane region" description="Helical" evidence="1">
    <location>
        <begin position="115"/>
        <end position="136"/>
    </location>
</feature>
<keyword evidence="1" id="KW-0472">Membrane</keyword>
<feature type="domain" description="Inner membrane protein YqiJ N-terminal" evidence="3">
    <location>
        <begin position="12"/>
        <end position="158"/>
    </location>
</feature>
<evidence type="ECO:0008006" key="6">
    <source>
        <dbReference type="Google" id="ProtNLM"/>
    </source>
</evidence>
<dbReference type="Pfam" id="PF21001">
    <property type="entry name" value="YqiJ_N"/>
    <property type="match status" value="1"/>
</dbReference>
<gene>
    <name evidence="4" type="ORF">JL2886_01192</name>
</gene>
<feature type="domain" description="Inner membrane protein YqiJ OB-fold" evidence="2">
    <location>
        <begin position="188"/>
        <end position="240"/>
    </location>
</feature>
<evidence type="ECO:0000313" key="5">
    <source>
        <dbReference type="Proteomes" id="UP000092565"/>
    </source>
</evidence>
<dbReference type="Proteomes" id="UP000092565">
    <property type="component" value="Chromosome"/>
</dbReference>
<dbReference type="OrthoDB" id="5421421at2"/>
<protein>
    <recommendedName>
        <fullName evidence="6">DUF1449 domain-containing protein</fullName>
    </recommendedName>
</protein>
<dbReference type="AlphaFoldDB" id="A0A1B0ZPK0"/>
<reference evidence="4 5" key="1">
    <citation type="submission" date="2016-04" db="EMBL/GenBank/DDBJ databases">
        <authorList>
            <person name="Evans L.H."/>
            <person name="Alamgir A."/>
            <person name="Owens N."/>
            <person name="Weber N.D."/>
            <person name="Virtaneva K."/>
            <person name="Barbian K."/>
            <person name="Babar A."/>
            <person name="Rosenke K."/>
        </authorList>
    </citation>
    <scope>NUCLEOTIDE SEQUENCE [LARGE SCALE GENOMIC DNA]</scope>
    <source>
        <strain evidence="4 5">JL2886</strain>
    </source>
</reference>
<name>A0A1B0ZPK0_9RHOB</name>
<evidence type="ECO:0000256" key="1">
    <source>
        <dbReference type="SAM" id="Phobius"/>
    </source>
</evidence>
<keyword evidence="1" id="KW-1133">Transmembrane helix</keyword>
<evidence type="ECO:0000313" key="4">
    <source>
        <dbReference type="EMBL" id="ANP36113.1"/>
    </source>
</evidence>
<feature type="transmembrane region" description="Helical" evidence="1">
    <location>
        <begin position="142"/>
        <end position="161"/>
    </location>
</feature>
<sequence length="252" mass="26173">MLQFLLDGAFAPFTLALALLTGLMVLELVALLLGGSLIGADSDADLDIDAGDVGDFDLDLDGAELGGVEGIDAADLDLPDAELDLELAPDAPADAGVSPPTGLASWLGLGRMPTVIWLGAILLGFGLSGMGLQVALSSLFGLLAPAWGAAIPAGAFAFWFARVFGAAFARVLPQTETEALSERNLGRRRGIVTQGTAARGRPAEVRVMDGYGNAHYLRAEPLKDGDTIAQGTEVLVIRDRRRGSYVLVAVSE</sequence>
<dbReference type="InterPro" id="IPR010840">
    <property type="entry name" value="YqiJ_OB"/>
</dbReference>
<keyword evidence="1" id="KW-0812">Transmembrane</keyword>
<proteinExistence type="predicted"/>
<feature type="transmembrane region" description="Helical" evidence="1">
    <location>
        <begin position="12"/>
        <end position="33"/>
    </location>
</feature>
<dbReference type="RefSeq" id="WP_065271134.1">
    <property type="nucleotide sequence ID" value="NZ_CP015124.1"/>
</dbReference>
<dbReference type="PATRIC" id="fig|60890.4.peg.1167"/>
<keyword evidence="5" id="KW-1185">Reference proteome</keyword>
<dbReference type="InterPro" id="IPR048376">
    <property type="entry name" value="YqiJ_N"/>
</dbReference>
<evidence type="ECO:0000259" key="3">
    <source>
        <dbReference type="Pfam" id="PF21001"/>
    </source>
</evidence>
<evidence type="ECO:0000259" key="2">
    <source>
        <dbReference type="Pfam" id="PF07290"/>
    </source>
</evidence>